<dbReference type="Proteomes" id="UP000694545">
    <property type="component" value="Unplaced"/>
</dbReference>
<evidence type="ECO:0000256" key="7">
    <source>
        <dbReference type="ARBA" id="ARBA00023170"/>
    </source>
</evidence>
<dbReference type="OMA" id="GRREANC"/>
<dbReference type="PANTHER" id="PTHR11334:SF69">
    <property type="entry name" value="G-PROTEIN COUPLED RECEPTORS FAMILY 1 PROFILE DOMAIN-CONTAINING PROTEIN"/>
    <property type="match status" value="1"/>
</dbReference>
<comment type="similarity">
    <text evidence="9">Belongs to the G-protein coupled receptor 1 family. Mas subfamily.</text>
</comment>
<evidence type="ECO:0000256" key="11">
    <source>
        <dbReference type="SAM" id="Phobius"/>
    </source>
</evidence>
<evidence type="ECO:0000256" key="6">
    <source>
        <dbReference type="ARBA" id="ARBA00023136"/>
    </source>
</evidence>
<evidence type="ECO:0000259" key="12">
    <source>
        <dbReference type="PROSITE" id="PS50262"/>
    </source>
</evidence>
<evidence type="ECO:0000256" key="9">
    <source>
        <dbReference type="ARBA" id="ARBA00061394"/>
    </source>
</evidence>
<dbReference type="PRINTS" id="PR00237">
    <property type="entry name" value="GPCRRHODOPSN"/>
</dbReference>
<feature type="transmembrane region" description="Helical" evidence="11">
    <location>
        <begin position="264"/>
        <end position="286"/>
    </location>
</feature>
<evidence type="ECO:0000256" key="8">
    <source>
        <dbReference type="ARBA" id="ARBA00023224"/>
    </source>
</evidence>
<protein>
    <recommendedName>
        <fullName evidence="12">G-protein coupled receptors family 1 profile domain-containing protein</fullName>
    </recommendedName>
</protein>
<dbReference type="Pfam" id="PF00001">
    <property type="entry name" value="7tm_1"/>
    <property type="match status" value="1"/>
</dbReference>
<dbReference type="GO" id="GO:0005886">
    <property type="term" value="C:plasma membrane"/>
    <property type="evidence" value="ECO:0007669"/>
    <property type="project" value="UniProtKB-SubCell"/>
</dbReference>
<dbReference type="PROSITE" id="PS00237">
    <property type="entry name" value="G_PROTEIN_RECEP_F1_1"/>
    <property type="match status" value="1"/>
</dbReference>
<dbReference type="InterPro" id="IPR000276">
    <property type="entry name" value="GPCR_Rhodpsn"/>
</dbReference>
<dbReference type="FunFam" id="1.20.1070.10:FF:000193">
    <property type="entry name" value="Mas-related G-protein coupled receptor member E"/>
    <property type="match status" value="1"/>
</dbReference>
<name>A0A8D2LHZ3_VARKO</name>
<evidence type="ECO:0000256" key="4">
    <source>
        <dbReference type="ARBA" id="ARBA00022989"/>
    </source>
</evidence>
<dbReference type="GO" id="GO:0004930">
    <property type="term" value="F:G protein-coupled receptor activity"/>
    <property type="evidence" value="ECO:0007669"/>
    <property type="project" value="UniProtKB-KW"/>
</dbReference>
<dbReference type="Ensembl" id="ENSVKKT00000022235.1">
    <property type="protein sequence ID" value="ENSVKKP00000021691.1"/>
    <property type="gene ID" value="ENSVKKG00000014499.1"/>
</dbReference>
<feature type="transmembrane region" description="Helical" evidence="11">
    <location>
        <begin position="156"/>
        <end position="180"/>
    </location>
</feature>
<dbReference type="InterPro" id="IPR017452">
    <property type="entry name" value="GPCR_Rhodpsn_7TM"/>
</dbReference>
<proteinExistence type="inferred from homology"/>
<evidence type="ECO:0000256" key="10">
    <source>
        <dbReference type="RuleBase" id="RU000688"/>
    </source>
</evidence>
<reference evidence="13" key="1">
    <citation type="submission" date="2025-08" db="UniProtKB">
        <authorList>
            <consortium name="Ensembl"/>
        </authorList>
    </citation>
    <scope>IDENTIFICATION</scope>
</reference>
<dbReference type="InterPro" id="IPR026234">
    <property type="entry name" value="MRGPCRFAMILY"/>
</dbReference>
<keyword evidence="7 10" id="KW-0675">Receptor</keyword>
<keyword evidence="8 10" id="KW-0807">Transducer</keyword>
<feature type="transmembrane region" description="Helical" evidence="11">
    <location>
        <begin position="228"/>
        <end position="252"/>
    </location>
</feature>
<evidence type="ECO:0000256" key="3">
    <source>
        <dbReference type="ARBA" id="ARBA00022692"/>
    </source>
</evidence>
<keyword evidence="14" id="KW-1185">Reference proteome</keyword>
<evidence type="ECO:0000313" key="14">
    <source>
        <dbReference type="Proteomes" id="UP000694545"/>
    </source>
</evidence>
<keyword evidence="3 10" id="KW-0812">Transmembrane</keyword>
<dbReference type="AlphaFoldDB" id="A0A8D2LHZ3"/>
<keyword evidence="6 11" id="KW-0472">Membrane</keyword>
<evidence type="ECO:0000256" key="2">
    <source>
        <dbReference type="ARBA" id="ARBA00022475"/>
    </source>
</evidence>
<feature type="domain" description="G-protein coupled receptors family 1 profile" evidence="12">
    <location>
        <begin position="73"/>
        <end position="283"/>
    </location>
</feature>
<feature type="transmembrane region" description="Helical" evidence="11">
    <location>
        <begin position="115"/>
        <end position="135"/>
    </location>
</feature>
<keyword evidence="4 11" id="KW-1133">Transmembrane helix</keyword>
<evidence type="ECO:0000313" key="13">
    <source>
        <dbReference type="Ensembl" id="ENSVKKP00000021691.1"/>
    </source>
</evidence>
<comment type="subcellular location">
    <subcellularLocation>
        <location evidence="1">Cell membrane</location>
        <topology evidence="1">Multi-pass membrane protein</topology>
    </subcellularLocation>
</comment>
<evidence type="ECO:0000256" key="5">
    <source>
        <dbReference type="ARBA" id="ARBA00023040"/>
    </source>
</evidence>
<dbReference type="Gene3D" id="1.20.1070.10">
    <property type="entry name" value="Rhodopsin 7-helix transmembrane proteins"/>
    <property type="match status" value="1"/>
</dbReference>
<sequence>MFDHVAFWPKFTKDTSILTFKRHVYLALYPLWEGQGGCHCSPLCLLIPTTKTMKSIYLLDGLVVIICIVGPVGNGIVIRLLGFHFKRKPFTTYVLNLAVADSGFLLITVTTQLKMSMVFLFLFAYTADLCLLTAINVERCLSVCFPIWYRCDRPRFISILASFMIWFMSMLFYGITMIFFYDGIPGSSAIMIRIISTGNIFFLGFLMVISTLIRFTRISFNTQDQQRILWVTLPLTIILFLCFAIPVSIFYFMDYFCYSPPPMFMLIGFLLISFNSTVNPLIYYVIGGQWKRWKRRKVKAFQNALRDEGKLEILRRSS</sequence>
<feature type="transmembrane region" description="Helical" evidence="11">
    <location>
        <begin position="90"/>
        <end position="109"/>
    </location>
</feature>
<feature type="transmembrane region" description="Helical" evidence="11">
    <location>
        <begin position="192"/>
        <end position="216"/>
    </location>
</feature>
<accession>A0A8D2LHZ3</accession>
<feature type="transmembrane region" description="Helical" evidence="11">
    <location>
        <begin position="56"/>
        <end position="78"/>
    </location>
</feature>
<organism evidence="13 14">
    <name type="scientific">Varanus komodoensis</name>
    <name type="common">Komodo dragon</name>
    <dbReference type="NCBI Taxonomy" id="61221"/>
    <lineage>
        <taxon>Eukaryota</taxon>
        <taxon>Metazoa</taxon>
        <taxon>Chordata</taxon>
        <taxon>Craniata</taxon>
        <taxon>Vertebrata</taxon>
        <taxon>Euteleostomi</taxon>
        <taxon>Lepidosauria</taxon>
        <taxon>Squamata</taxon>
        <taxon>Bifurcata</taxon>
        <taxon>Unidentata</taxon>
        <taxon>Episquamata</taxon>
        <taxon>Toxicofera</taxon>
        <taxon>Anguimorpha</taxon>
        <taxon>Paleoanguimorpha</taxon>
        <taxon>Varanoidea</taxon>
        <taxon>Varanidae</taxon>
        <taxon>Varanus</taxon>
    </lineage>
</organism>
<dbReference type="PROSITE" id="PS50262">
    <property type="entry name" value="G_PROTEIN_RECEP_F1_2"/>
    <property type="match status" value="1"/>
</dbReference>
<reference evidence="13" key="2">
    <citation type="submission" date="2025-09" db="UniProtKB">
        <authorList>
            <consortium name="Ensembl"/>
        </authorList>
    </citation>
    <scope>IDENTIFICATION</scope>
</reference>
<evidence type="ECO:0000256" key="1">
    <source>
        <dbReference type="ARBA" id="ARBA00004651"/>
    </source>
</evidence>
<keyword evidence="5 10" id="KW-0297">G-protein coupled receptor</keyword>
<dbReference type="SUPFAM" id="SSF81321">
    <property type="entry name" value="Family A G protein-coupled receptor-like"/>
    <property type="match status" value="1"/>
</dbReference>
<keyword evidence="2" id="KW-1003">Cell membrane</keyword>
<dbReference type="PANTHER" id="PTHR11334">
    <property type="entry name" value="MAS-RELATED G-PROTEIN COUPLED RECEPTOR"/>
    <property type="match status" value="1"/>
</dbReference>